<dbReference type="InterPro" id="IPR011032">
    <property type="entry name" value="GroES-like_sf"/>
</dbReference>
<dbReference type="OrthoDB" id="201656at2759"/>
<dbReference type="InterPro" id="IPR050700">
    <property type="entry name" value="YIM1/Zinc_Alcohol_DH_Fams"/>
</dbReference>
<reference evidence="2" key="1">
    <citation type="submission" date="2019-07" db="EMBL/GenBank/DDBJ databases">
        <title>Hyphodiscus hymeniophilus genome sequencing and assembly.</title>
        <authorList>
            <person name="Kramer G."/>
            <person name="Nodwell J."/>
        </authorList>
    </citation>
    <scope>NUCLEOTIDE SEQUENCE</scope>
    <source>
        <strain evidence="2">ATCC 34498</strain>
    </source>
</reference>
<proteinExistence type="predicted"/>
<gene>
    <name evidence="2" type="ORF">D0Z07_2158</name>
</gene>
<evidence type="ECO:0000313" key="2">
    <source>
        <dbReference type="EMBL" id="KAG0651342.1"/>
    </source>
</evidence>
<dbReference type="InterPro" id="IPR036291">
    <property type="entry name" value="NAD(P)-bd_dom_sf"/>
</dbReference>
<dbReference type="SUPFAM" id="SSF50129">
    <property type="entry name" value="GroES-like"/>
    <property type="match status" value="1"/>
</dbReference>
<dbReference type="GO" id="GO:0005739">
    <property type="term" value="C:mitochondrion"/>
    <property type="evidence" value="ECO:0007669"/>
    <property type="project" value="TreeGrafter"/>
</dbReference>
<dbReference type="SUPFAM" id="SSF51735">
    <property type="entry name" value="NAD(P)-binding Rossmann-fold domains"/>
    <property type="match status" value="1"/>
</dbReference>
<comment type="caution">
    <text evidence="2">The sequence shown here is derived from an EMBL/GenBank/DDBJ whole genome shotgun (WGS) entry which is preliminary data.</text>
</comment>
<dbReference type="Proteomes" id="UP000785200">
    <property type="component" value="Unassembled WGS sequence"/>
</dbReference>
<name>A0A9P7AZM0_9HELO</name>
<dbReference type="GO" id="GO:0016491">
    <property type="term" value="F:oxidoreductase activity"/>
    <property type="evidence" value="ECO:0007669"/>
    <property type="project" value="InterPro"/>
</dbReference>
<dbReference type="InterPro" id="IPR013154">
    <property type="entry name" value="ADH-like_N"/>
</dbReference>
<dbReference type="Gene3D" id="3.40.50.720">
    <property type="entry name" value="NAD(P)-binding Rossmann-like Domain"/>
    <property type="match status" value="1"/>
</dbReference>
<dbReference type="Pfam" id="PF13602">
    <property type="entry name" value="ADH_zinc_N_2"/>
    <property type="match status" value="1"/>
</dbReference>
<sequence length="366" mass="39508">MAYPSINRSLRFTTPRGELEIVEKEIPPIPANELLVKVKAASINPVDIQLWGAGLVAVVAGDKGMGRDFSGTVVSVGSAVKGWAVGDDIFGLLFHIVRSFKRSGGPSLTYPKFGQGTFSQYINVNPASDPVAKKPGCLTHQQAASIPLVALTAFACLAWLPPPATAQRRVIIIGASGGTGSWLVQLAKVSYDCHVTAVCSSRNAEYVKKLGADEVIDYTTKDVTQTLLAQRAENGESDLIVDCVGGKDLISHYEHILHPKGAYVTIVGDKTNVKSLGGPITYLTNPVQILRYIKGYIWGPRYACIGLLSKSSYLEQIVGRTERGEIHAEVQEVVKGAMDGEIQGWRKAIELIESKRIRGKVVLEIP</sequence>
<evidence type="ECO:0000313" key="3">
    <source>
        <dbReference type="Proteomes" id="UP000785200"/>
    </source>
</evidence>
<dbReference type="Pfam" id="PF08240">
    <property type="entry name" value="ADH_N"/>
    <property type="match status" value="1"/>
</dbReference>
<evidence type="ECO:0000259" key="1">
    <source>
        <dbReference type="SMART" id="SM00829"/>
    </source>
</evidence>
<dbReference type="EMBL" id="VNKQ01000004">
    <property type="protein sequence ID" value="KAG0651342.1"/>
    <property type="molecule type" value="Genomic_DNA"/>
</dbReference>
<dbReference type="InterPro" id="IPR020843">
    <property type="entry name" value="ER"/>
</dbReference>
<keyword evidence="3" id="KW-1185">Reference proteome</keyword>
<feature type="domain" description="Enoyl reductase (ER)" evidence="1">
    <location>
        <begin position="17"/>
        <end position="363"/>
    </location>
</feature>
<dbReference type="CDD" id="cd08267">
    <property type="entry name" value="MDR1"/>
    <property type="match status" value="1"/>
</dbReference>
<organism evidence="2 3">
    <name type="scientific">Hyphodiscus hymeniophilus</name>
    <dbReference type="NCBI Taxonomy" id="353542"/>
    <lineage>
        <taxon>Eukaryota</taxon>
        <taxon>Fungi</taxon>
        <taxon>Dikarya</taxon>
        <taxon>Ascomycota</taxon>
        <taxon>Pezizomycotina</taxon>
        <taxon>Leotiomycetes</taxon>
        <taxon>Helotiales</taxon>
        <taxon>Hyphodiscaceae</taxon>
        <taxon>Hyphodiscus</taxon>
    </lineage>
</organism>
<dbReference type="PANTHER" id="PTHR11695">
    <property type="entry name" value="ALCOHOL DEHYDROGENASE RELATED"/>
    <property type="match status" value="1"/>
</dbReference>
<accession>A0A9P7AZM0</accession>
<dbReference type="AlphaFoldDB" id="A0A9P7AZM0"/>
<dbReference type="Gene3D" id="3.90.180.10">
    <property type="entry name" value="Medium-chain alcohol dehydrogenases, catalytic domain"/>
    <property type="match status" value="1"/>
</dbReference>
<dbReference type="SMART" id="SM00829">
    <property type="entry name" value="PKS_ER"/>
    <property type="match status" value="1"/>
</dbReference>
<dbReference type="PANTHER" id="PTHR11695:SF647">
    <property type="entry name" value="ENOYL REDUCTASE (ER) DOMAIN-CONTAINING PROTEIN"/>
    <property type="match status" value="1"/>
</dbReference>
<protein>
    <submittedName>
        <fullName evidence="2">Reticulon-4-interacting</fullName>
    </submittedName>
</protein>